<dbReference type="OrthoDB" id="6510177at2759"/>
<keyword evidence="4 9" id="KW-0812">Transmembrane</keyword>
<evidence type="ECO:0000256" key="9">
    <source>
        <dbReference type="SAM" id="Phobius"/>
    </source>
</evidence>
<keyword evidence="12" id="KW-1185">Reference proteome</keyword>
<keyword evidence="3" id="KW-1003">Cell membrane</keyword>
<feature type="transmembrane region" description="Helical" evidence="9">
    <location>
        <begin position="836"/>
        <end position="858"/>
    </location>
</feature>
<dbReference type="Gene3D" id="1.20.1640.10">
    <property type="entry name" value="Multidrug efflux transporter AcrB transmembrane domain"/>
    <property type="match status" value="2"/>
</dbReference>
<feature type="transmembrane region" description="Helical" evidence="9">
    <location>
        <begin position="408"/>
        <end position="435"/>
    </location>
</feature>
<feature type="region of interest" description="Disordered" evidence="8">
    <location>
        <begin position="929"/>
        <end position="971"/>
    </location>
</feature>
<dbReference type="GO" id="GO:0030659">
    <property type="term" value="C:cytoplasmic vesicle membrane"/>
    <property type="evidence" value="ECO:0007669"/>
    <property type="project" value="TreeGrafter"/>
</dbReference>
<dbReference type="InterPro" id="IPR003392">
    <property type="entry name" value="PTHD_SSD"/>
</dbReference>
<evidence type="ECO:0000259" key="10">
    <source>
        <dbReference type="PROSITE" id="PS50156"/>
    </source>
</evidence>
<feature type="transmembrane region" description="Helical" evidence="9">
    <location>
        <begin position="800"/>
        <end position="824"/>
    </location>
</feature>
<feature type="transmembrane region" description="Helical" evidence="9">
    <location>
        <begin position="304"/>
        <end position="329"/>
    </location>
</feature>
<sequence length="1019" mass="114790">MAKGGKGCRLTWVDENLAKMFYKLGIQVATRPAYFLLIPPLLAALFATGFQQIEYEINPEYLFSPVNGHGKVERRIVEHFFPPNDTTRFNVGRITRAGRFGRVIVVAKDGGTMLRTDIWREMRVLDHIIRNATAEYDGEYYRYADCCAKWQDECFRNDILELDAVLPEVENGTLRLTFPVMFNPVTWDTHIFPVNFGNTVVDGDGTIVTVPAVQLVYFAAADNKRRDARGARWEESFLDAVGEAEESGIWEHISVARFASRTLDLELEKNTRTVVPYFSTTFIIMVLFSVTSCMMGDWVRSKPILGLLGTVSAIAGTLSGFGFICYCGVKFIGINLAAPFLLVGIGIDDTFVMLAAWRRTPVTLPVPERMGRMLAEAAVSITITSVTDVLSFWIGLASTFPSVQIFCLYTGTAVLFTFLWHITFFAACVALSGYAEERNLHSITGMKVKPVSESDDESWLYRLFCTGGINRNAAYNERDNKEHVAMAFFRDYVARALNYGPIKAIIIVVFAAYLAGACYGITNLKEGLERRHLSKEDSYSIKFYDLEDEYYREFPYRIQVVVDGPLDYSNRTVQAEIENLMTTLENTSYITSPIYSESWLRSFVNYVDRNQDYLNMSIDTEEDFIKTLKKLYLSSPNPFSLDIKFSDDEKHIIASRFLIQAVNITDANHEEEMVTDLRKICRESSLNATVFHPYFVFFDQFELVRPTSIQCMVLAALVMMVVSLLFIPNVLCCFWVAFSVISIETGVVGYMALWGVSLDSISMINLIMCIGFSVDFTAHICYAYMSSKAKEPEERVRECLYALGLPIMQGAMSTILGVMVLYWAGSYIFLTFFKTVFLVIFFGALHGILLLPVLLSLFGPGSCCPSDEPLDPADDDELKIRVQQARQVVPRVHHLAHPAAYNLGVLQPHQVLPFGCTKQWEADKDLGLGTSAEEESSQSSSKSGKSAGGRRQRSSPPVAAGADDTPRRFRPLQLMEVYSNAGYDPDEERRVGVRRPPWHLAHGLHYPAAPPCRPNWHRK</sequence>
<dbReference type="EMBL" id="CADEPI010000124">
    <property type="protein sequence ID" value="CAB3376100.1"/>
    <property type="molecule type" value="Genomic_DNA"/>
</dbReference>
<dbReference type="GO" id="GO:0005886">
    <property type="term" value="C:plasma membrane"/>
    <property type="evidence" value="ECO:0007669"/>
    <property type="project" value="UniProtKB-SubCell"/>
</dbReference>
<proteinExistence type="inferred from homology"/>
<keyword evidence="5 9" id="KW-1133">Transmembrane helix</keyword>
<comment type="caution">
    <text evidence="11">The sequence shown here is derived from an EMBL/GenBank/DDBJ whole genome shotgun (WGS) entry which is preliminary data.</text>
</comment>
<feature type="transmembrane region" description="Helical" evidence="9">
    <location>
        <begin position="274"/>
        <end position="298"/>
    </location>
</feature>
<organism evidence="11 12">
    <name type="scientific">Cloeon dipterum</name>
    <dbReference type="NCBI Taxonomy" id="197152"/>
    <lineage>
        <taxon>Eukaryota</taxon>
        <taxon>Metazoa</taxon>
        <taxon>Ecdysozoa</taxon>
        <taxon>Arthropoda</taxon>
        <taxon>Hexapoda</taxon>
        <taxon>Insecta</taxon>
        <taxon>Pterygota</taxon>
        <taxon>Palaeoptera</taxon>
        <taxon>Ephemeroptera</taxon>
        <taxon>Pisciforma</taxon>
        <taxon>Baetidae</taxon>
        <taxon>Cloeon</taxon>
    </lineage>
</organism>
<dbReference type="PROSITE" id="PS50156">
    <property type="entry name" value="SSD"/>
    <property type="match status" value="1"/>
</dbReference>
<evidence type="ECO:0000313" key="12">
    <source>
        <dbReference type="Proteomes" id="UP000494165"/>
    </source>
</evidence>
<evidence type="ECO:0000256" key="5">
    <source>
        <dbReference type="ARBA" id="ARBA00022989"/>
    </source>
</evidence>
<dbReference type="Pfam" id="PF02460">
    <property type="entry name" value="Patched"/>
    <property type="match status" value="1"/>
</dbReference>
<feature type="transmembrane region" description="Helical" evidence="9">
    <location>
        <begin position="336"/>
        <end position="357"/>
    </location>
</feature>
<gene>
    <name evidence="11" type="ORF">CLODIP_2_CD10887</name>
</gene>
<dbReference type="Proteomes" id="UP000494165">
    <property type="component" value="Unassembled WGS sequence"/>
</dbReference>
<evidence type="ECO:0000256" key="3">
    <source>
        <dbReference type="ARBA" id="ARBA00022475"/>
    </source>
</evidence>
<evidence type="ECO:0000256" key="7">
    <source>
        <dbReference type="ARBA" id="ARBA00023180"/>
    </source>
</evidence>
<name>A0A8S1CXF6_9INSE</name>
<reference evidence="11 12" key="1">
    <citation type="submission" date="2020-04" db="EMBL/GenBank/DDBJ databases">
        <authorList>
            <person name="Alioto T."/>
            <person name="Alioto T."/>
            <person name="Gomez Garrido J."/>
        </authorList>
    </citation>
    <scope>NUCLEOTIDE SEQUENCE [LARGE SCALE GENOMIC DNA]</scope>
</reference>
<protein>
    <recommendedName>
        <fullName evidence="10">SSD domain-containing protein</fullName>
    </recommendedName>
</protein>
<dbReference type="PANTHER" id="PTHR10796:SF92">
    <property type="entry name" value="PATCHED-RELATED, ISOFORM A"/>
    <property type="match status" value="1"/>
</dbReference>
<comment type="similarity">
    <text evidence="2">Belongs to the patched family.</text>
</comment>
<evidence type="ECO:0000256" key="2">
    <source>
        <dbReference type="ARBA" id="ARBA00005585"/>
    </source>
</evidence>
<evidence type="ECO:0000256" key="4">
    <source>
        <dbReference type="ARBA" id="ARBA00022692"/>
    </source>
</evidence>
<evidence type="ECO:0000313" key="11">
    <source>
        <dbReference type="EMBL" id="CAB3376100.1"/>
    </source>
</evidence>
<comment type="subcellular location">
    <subcellularLocation>
        <location evidence="1">Cell membrane</location>
        <topology evidence="1">Multi-pass membrane protein</topology>
    </subcellularLocation>
</comment>
<feature type="transmembrane region" description="Helical" evidence="9">
    <location>
        <begin position="763"/>
        <end position="785"/>
    </location>
</feature>
<keyword evidence="7" id="KW-0325">Glycoprotein</keyword>
<evidence type="ECO:0000256" key="8">
    <source>
        <dbReference type="SAM" id="MobiDB-lite"/>
    </source>
</evidence>
<dbReference type="InterPro" id="IPR051697">
    <property type="entry name" value="Patched_domain-protein"/>
</dbReference>
<feature type="domain" description="SSD" evidence="10">
    <location>
        <begin position="274"/>
        <end position="431"/>
    </location>
</feature>
<evidence type="ECO:0000256" key="6">
    <source>
        <dbReference type="ARBA" id="ARBA00023136"/>
    </source>
</evidence>
<dbReference type="InterPro" id="IPR000731">
    <property type="entry name" value="SSD"/>
</dbReference>
<accession>A0A8S1CXF6</accession>
<feature type="transmembrane region" description="Helical" evidence="9">
    <location>
        <begin position="734"/>
        <end position="756"/>
    </location>
</feature>
<feature type="transmembrane region" description="Helical" evidence="9">
    <location>
        <begin position="377"/>
        <end position="396"/>
    </location>
</feature>
<keyword evidence="6 9" id="KW-0472">Membrane</keyword>
<feature type="transmembrane region" description="Helical" evidence="9">
    <location>
        <begin position="709"/>
        <end position="728"/>
    </location>
</feature>
<dbReference type="FunFam" id="1.20.1640.10:FF:000013">
    <property type="entry name" value="PaTched Related family"/>
    <property type="match status" value="1"/>
</dbReference>
<dbReference type="SUPFAM" id="SSF82866">
    <property type="entry name" value="Multidrug efflux transporter AcrB transmembrane domain"/>
    <property type="match status" value="2"/>
</dbReference>
<feature type="transmembrane region" description="Helical" evidence="9">
    <location>
        <begin position="502"/>
        <end position="522"/>
    </location>
</feature>
<evidence type="ECO:0000256" key="1">
    <source>
        <dbReference type="ARBA" id="ARBA00004651"/>
    </source>
</evidence>
<dbReference type="AlphaFoldDB" id="A0A8S1CXF6"/>
<dbReference type="PANTHER" id="PTHR10796">
    <property type="entry name" value="PATCHED-RELATED"/>
    <property type="match status" value="1"/>
</dbReference>